<evidence type="ECO:0000313" key="2">
    <source>
        <dbReference type="Proteomes" id="UP001201812"/>
    </source>
</evidence>
<dbReference type="Proteomes" id="UP001201812">
    <property type="component" value="Unassembled WGS sequence"/>
</dbReference>
<name>A0AAD4MG52_9BILA</name>
<protein>
    <submittedName>
        <fullName evidence="1">Uncharacterized protein</fullName>
    </submittedName>
</protein>
<evidence type="ECO:0000313" key="1">
    <source>
        <dbReference type="EMBL" id="KAI1692748.1"/>
    </source>
</evidence>
<proteinExistence type="predicted"/>
<organism evidence="1 2">
    <name type="scientific">Ditylenchus destructor</name>
    <dbReference type="NCBI Taxonomy" id="166010"/>
    <lineage>
        <taxon>Eukaryota</taxon>
        <taxon>Metazoa</taxon>
        <taxon>Ecdysozoa</taxon>
        <taxon>Nematoda</taxon>
        <taxon>Chromadorea</taxon>
        <taxon>Rhabditida</taxon>
        <taxon>Tylenchina</taxon>
        <taxon>Tylenchomorpha</taxon>
        <taxon>Sphaerularioidea</taxon>
        <taxon>Anguinidae</taxon>
        <taxon>Anguininae</taxon>
        <taxon>Ditylenchus</taxon>
    </lineage>
</organism>
<reference evidence="1" key="1">
    <citation type="submission" date="2022-01" db="EMBL/GenBank/DDBJ databases">
        <title>Genome Sequence Resource for Two Populations of Ditylenchus destructor, the Migratory Endoparasitic Phytonematode.</title>
        <authorList>
            <person name="Zhang H."/>
            <person name="Lin R."/>
            <person name="Xie B."/>
        </authorList>
    </citation>
    <scope>NUCLEOTIDE SEQUENCE</scope>
    <source>
        <strain evidence="1">BazhouSP</strain>
    </source>
</reference>
<comment type="caution">
    <text evidence="1">The sequence shown here is derived from an EMBL/GenBank/DDBJ whole genome shotgun (WGS) entry which is preliminary data.</text>
</comment>
<gene>
    <name evidence="1" type="ORF">DdX_21067</name>
</gene>
<dbReference type="EMBL" id="JAKKPZ010000718">
    <property type="protein sequence ID" value="KAI1692748.1"/>
    <property type="molecule type" value="Genomic_DNA"/>
</dbReference>
<sequence>MPFVLSHRELSFDTSLASGGGQEPKIPRNALRANFVNVGGPMSEMFVPFVLVHPELSFDTSLASGGGQQRKISTNALRLKISAVCGPISKIFCHSFCLTESYHLTPHSPLEVVRNARSRQMTSGPITSSWVVRSRI</sequence>
<dbReference type="AlphaFoldDB" id="A0AAD4MG52"/>
<accession>A0AAD4MG52</accession>
<keyword evidence="2" id="KW-1185">Reference proteome</keyword>